<dbReference type="EMBL" id="MKQR01000026">
    <property type="protein sequence ID" value="OLR91018.1"/>
    <property type="molecule type" value="Genomic_DNA"/>
</dbReference>
<dbReference type="STRING" id="1193682.BJP25_31230"/>
<name>A0A1Q9LG49_9PSEU</name>
<keyword evidence="2" id="KW-0472">Membrane</keyword>
<reference evidence="4 5" key="1">
    <citation type="submission" date="2016-10" db="EMBL/GenBank/DDBJ databases">
        <title>The Draft Genome Sequence of Actinokineospora bangkokensis 44EHWT reveals the biosynthetic pathway of antifungal compounds Thailandins with unusual extender unit butylmalonyl-CoA.</title>
        <authorList>
            <person name="Greule A."/>
            <person name="Intra B."/>
            <person name="Flemming S."/>
            <person name="Rommel M.G."/>
            <person name="Panbangred W."/>
            <person name="Bechthold A."/>
        </authorList>
    </citation>
    <scope>NUCLEOTIDE SEQUENCE [LARGE SCALE GENOMIC DNA]</scope>
    <source>
        <strain evidence="4 5">44EHW</strain>
    </source>
</reference>
<keyword evidence="2" id="KW-0812">Transmembrane</keyword>
<comment type="caution">
    <text evidence="4">The sequence shown here is derived from an EMBL/GenBank/DDBJ whole genome shotgun (WGS) entry which is preliminary data.</text>
</comment>
<organism evidence="4 5">
    <name type="scientific">Actinokineospora bangkokensis</name>
    <dbReference type="NCBI Taxonomy" id="1193682"/>
    <lineage>
        <taxon>Bacteria</taxon>
        <taxon>Bacillati</taxon>
        <taxon>Actinomycetota</taxon>
        <taxon>Actinomycetes</taxon>
        <taxon>Pseudonocardiales</taxon>
        <taxon>Pseudonocardiaceae</taxon>
        <taxon>Actinokineospora</taxon>
    </lineage>
</organism>
<feature type="signal peptide" evidence="3">
    <location>
        <begin position="1"/>
        <end position="29"/>
    </location>
</feature>
<keyword evidence="5" id="KW-1185">Reference proteome</keyword>
<dbReference type="AlphaFoldDB" id="A0A1Q9LG49"/>
<feature type="chain" id="PRO_5011982895" evidence="3">
    <location>
        <begin position="30"/>
        <end position="298"/>
    </location>
</feature>
<sequence>MRKRRVLCSTILGGIAASAAVLGAAPASADPLPFIALSCKQNVVGFKGQPIVVPRLAVNGMLAKAIADTPQLGLLQATTTSLTFPLGPGITVGTIPDGTGEVSAQVIADAIVAVVAPMADIRRAPDPVVASVRDQVLRGCGLSVKALDASKPTTPPSTTPAPGTTTPPQVGQPNQPAPGTPVGSASPLPPVRLYPPQQAPAGSTGTAPPRDYGGIPYASAGVYQPTAAVAGIPGYAPQFGILGQDDQQAVENTAGRAEALPGAGYARSGGVGAPILLAALFLSVVAGALVRTWVLRRS</sequence>
<feature type="transmembrane region" description="Helical" evidence="2">
    <location>
        <begin position="275"/>
        <end position="294"/>
    </location>
</feature>
<keyword evidence="2" id="KW-1133">Transmembrane helix</keyword>
<evidence type="ECO:0000256" key="1">
    <source>
        <dbReference type="SAM" id="MobiDB-lite"/>
    </source>
</evidence>
<evidence type="ECO:0000256" key="3">
    <source>
        <dbReference type="SAM" id="SignalP"/>
    </source>
</evidence>
<dbReference type="Proteomes" id="UP000186040">
    <property type="component" value="Unassembled WGS sequence"/>
</dbReference>
<accession>A0A1Q9LG49</accession>
<dbReference type="OrthoDB" id="3691936at2"/>
<evidence type="ECO:0000313" key="4">
    <source>
        <dbReference type="EMBL" id="OLR91018.1"/>
    </source>
</evidence>
<keyword evidence="3" id="KW-0732">Signal</keyword>
<evidence type="ECO:0000313" key="5">
    <source>
        <dbReference type="Proteomes" id="UP000186040"/>
    </source>
</evidence>
<proteinExistence type="predicted"/>
<evidence type="ECO:0000256" key="2">
    <source>
        <dbReference type="SAM" id="Phobius"/>
    </source>
</evidence>
<dbReference type="RefSeq" id="WP_075977689.1">
    <property type="nucleotide sequence ID" value="NZ_MKQR01000026.1"/>
</dbReference>
<protein>
    <submittedName>
        <fullName evidence="4">Uncharacterized protein</fullName>
    </submittedName>
</protein>
<feature type="region of interest" description="Disordered" evidence="1">
    <location>
        <begin position="147"/>
        <end position="210"/>
    </location>
</feature>
<gene>
    <name evidence="4" type="ORF">BJP25_31230</name>
</gene>